<dbReference type="Proteomes" id="UP001278500">
    <property type="component" value="Unassembled WGS sequence"/>
</dbReference>
<name>A0AAE0MXL7_9PEZI</name>
<gene>
    <name evidence="1" type="ORF">B0H65DRAFT_545285</name>
</gene>
<organism evidence="1 2">
    <name type="scientific">Neurospora tetraspora</name>
    <dbReference type="NCBI Taxonomy" id="94610"/>
    <lineage>
        <taxon>Eukaryota</taxon>
        <taxon>Fungi</taxon>
        <taxon>Dikarya</taxon>
        <taxon>Ascomycota</taxon>
        <taxon>Pezizomycotina</taxon>
        <taxon>Sordariomycetes</taxon>
        <taxon>Sordariomycetidae</taxon>
        <taxon>Sordariales</taxon>
        <taxon>Sordariaceae</taxon>
        <taxon>Neurospora</taxon>
    </lineage>
</organism>
<dbReference type="EMBL" id="JAUEPP010000001">
    <property type="protein sequence ID" value="KAK3356061.1"/>
    <property type="molecule type" value="Genomic_DNA"/>
</dbReference>
<protein>
    <submittedName>
        <fullName evidence="1">Uncharacterized protein</fullName>
    </submittedName>
</protein>
<comment type="caution">
    <text evidence="1">The sequence shown here is derived from an EMBL/GenBank/DDBJ whole genome shotgun (WGS) entry which is preliminary data.</text>
</comment>
<dbReference type="RefSeq" id="XP_062687438.1">
    <property type="nucleotide sequence ID" value="XM_062829364.1"/>
</dbReference>
<evidence type="ECO:0000313" key="1">
    <source>
        <dbReference type="EMBL" id="KAK3356061.1"/>
    </source>
</evidence>
<reference evidence="1" key="1">
    <citation type="journal article" date="2023" name="Mol. Phylogenet. Evol.">
        <title>Genome-scale phylogeny and comparative genomics of the fungal order Sordariales.</title>
        <authorList>
            <person name="Hensen N."/>
            <person name="Bonometti L."/>
            <person name="Westerberg I."/>
            <person name="Brannstrom I.O."/>
            <person name="Guillou S."/>
            <person name="Cros-Aarteil S."/>
            <person name="Calhoun S."/>
            <person name="Haridas S."/>
            <person name="Kuo A."/>
            <person name="Mondo S."/>
            <person name="Pangilinan J."/>
            <person name="Riley R."/>
            <person name="LaButti K."/>
            <person name="Andreopoulos B."/>
            <person name="Lipzen A."/>
            <person name="Chen C."/>
            <person name="Yan M."/>
            <person name="Daum C."/>
            <person name="Ng V."/>
            <person name="Clum A."/>
            <person name="Steindorff A."/>
            <person name="Ohm R.A."/>
            <person name="Martin F."/>
            <person name="Silar P."/>
            <person name="Natvig D.O."/>
            <person name="Lalanne C."/>
            <person name="Gautier V."/>
            <person name="Ament-Velasquez S.L."/>
            <person name="Kruys A."/>
            <person name="Hutchinson M.I."/>
            <person name="Powell A.J."/>
            <person name="Barry K."/>
            <person name="Miller A.N."/>
            <person name="Grigoriev I.V."/>
            <person name="Debuchy R."/>
            <person name="Gladieux P."/>
            <person name="Hiltunen Thoren M."/>
            <person name="Johannesson H."/>
        </authorList>
    </citation>
    <scope>NUCLEOTIDE SEQUENCE</scope>
    <source>
        <strain evidence="1">CBS 560.94</strain>
    </source>
</reference>
<accession>A0AAE0MXL7</accession>
<proteinExistence type="predicted"/>
<dbReference type="GeneID" id="87866518"/>
<keyword evidence="2" id="KW-1185">Reference proteome</keyword>
<evidence type="ECO:0000313" key="2">
    <source>
        <dbReference type="Proteomes" id="UP001278500"/>
    </source>
</evidence>
<sequence length="184" mass="19045">MANLSFFNFTIRQISLLLLFIVVNNLVSAAFIPRKFTRPQLDQTHTHPIFKRNPLPLPVPQDFLEAVVVPTPPPGGVEVVPTPPPGAVDVIPTPPPEAVPTPPPGAGGEVLVPAPPPEAITPLPEPVTPLPPAVTPIGPAVTPIPGSGAWAGSGGIGEAPVVVTPAAAKRTGAPRVVRRKLKLL</sequence>
<dbReference type="AlphaFoldDB" id="A0AAE0MXL7"/>
<reference evidence="1" key="2">
    <citation type="submission" date="2023-06" db="EMBL/GenBank/DDBJ databases">
        <authorList>
            <consortium name="Lawrence Berkeley National Laboratory"/>
            <person name="Haridas S."/>
            <person name="Hensen N."/>
            <person name="Bonometti L."/>
            <person name="Westerberg I."/>
            <person name="Brannstrom I.O."/>
            <person name="Guillou S."/>
            <person name="Cros-Aarteil S."/>
            <person name="Calhoun S."/>
            <person name="Kuo A."/>
            <person name="Mondo S."/>
            <person name="Pangilinan J."/>
            <person name="Riley R."/>
            <person name="Labutti K."/>
            <person name="Andreopoulos B."/>
            <person name="Lipzen A."/>
            <person name="Chen C."/>
            <person name="Yanf M."/>
            <person name="Daum C."/>
            <person name="Ng V."/>
            <person name="Clum A."/>
            <person name="Steindorff A."/>
            <person name="Ohm R."/>
            <person name="Martin F."/>
            <person name="Silar P."/>
            <person name="Natvig D."/>
            <person name="Lalanne C."/>
            <person name="Gautier V."/>
            <person name="Ament-Velasquez S.L."/>
            <person name="Kruys A."/>
            <person name="Hutchinson M.I."/>
            <person name="Powell A.J."/>
            <person name="Barry K."/>
            <person name="Miller A.N."/>
            <person name="Grigoriev I.V."/>
            <person name="Debuchy R."/>
            <person name="Gladieux P."/>
            <person name="Thoren M.H."/>
            <person name="Johannesson H."/>
        </authorList>
    </citation>
    <scope>NUCLEOTIDE SEQUENCE</scope>
    <source>
        <strain evidence="1">CBS 560.94</strain>
    </source>
</reference>